<dbReference type="Gene3D" id="3.20.20.140">
    <property type="entry name" value="Metal-dependent hydrolases"/>
    <property type="match status" value="1"/>
</dbReference>
<evidence type="ECO:0000313" key="4">
    <source>
        <dbReference type="Proteomes" id="UP000231501"/>
    </source>
</evidence>
<keyword evidence="1" id="KW-0732">Signal</keyword>
<feature type="signal peptide" evidence="1">
    <location>
        <begin position="1"/>
        <end position="44"/>
    </location>
</feature>
<protein>
    <submittedName>
        <fullName evidence="3">Amidohydrolase</fullName>
    </submittedName>
</protein>
<evidence type="ECO:0000256" key="1">
    <source>
        <dbReference type="SAM" id="SignalP"/>
    </source>
</evidence>
<dbReference type="InterPro" id="IPR032466">
    <property type="entry name" value="Metal_Hydrolase"/>
</dbReference>
<evidence type="ECO:0000313" key="3">
    <source>
        <dbReference type="EMBL" id="PIM53270.1"/>
    </source>
</evidence>
<dbReference type="InterPro" id="IPR006680">
    <property type="entry name" value="Amidohydro-rel"/>
</dbReference>
<evidence type="ECO:0000259" key="2">
    <source>
        <dbReference type="Pfam" id="PF04909"/>
    </source>
</evidence>
<dbReference type="PROSITE" id="PS51318">
    <property type="entry name" value="TAT"/>
    <property type="match status" value="1"/>
</dbReference>
<dbReference type="AlphaFoldDB" id="A0A2G9CA04"/>
<reference evidence="3 4" key="1">
    <citation type="submission" date="2017-11" db="EMBL/GenBank/DDBJ databases">
        <title>Draft genome sequence of Mitsuaria sp. HWN-4.</title>
        <authorList>
            <person name="Gundlapally S.R."/>
        </authorList>
    </citation>
    <scope>NUCLEOTIDE SEQUENCE [LARGE SCALE GENOMIC DNA]</scope>
    <source>
        <strain evidence="3 4">HWN-4</strain>
    </source>
</reference>
<feature type="chain" id="PRO_5013863159" evidence="1">
    <location>
        <begin position="45"/>
        <end position="435"/>
    </location>
</feature>
<dbReference type="InterPro" id="IPR006311">
    <property type="entry name" value="TAT_signal"/>
</dbReference>
<dbReference type="Proteomes" id="UP000231501">
    <property type="component" value="Unassembled WGS sequence"/>
</dbReference>
<name>A0A2G9CA04_9BURK</name>
<dbReference type="Pfam" id="PF04909">
    <property type="entry name" value="Amidohydro_2"/>
    <property type="match status" value="1"/>
</dbReference>
<comment type="caution">
    <text evidence="3">The sequence shown here is derived from an EMBL/GenBank/DDBJ whole genome shotgun (WGS) entry which is preliminary data.</text>
</comment>
<dbReference type="GO" id="GO:0016787">
    <property type="term" value="F:hydrolase activity"/>
    <property type="evidence" value="ECO:0007669"/>
    <property type="project" value="UniProtKB-KW"/>
</dbReference>
<keyword evidence="4" id="KW-1185">Reference proteome</keyword>
<accession>A0A2G9CA04</accession>
<dbReference type="SUPFAM" id="SSF51556">
    <property type="entry name" value="Metallo-dependent hydrolases"/>
    <property type="match status" value="1"/>
</dbReference>
<feature type="domain" description="Amidohydrolase-related" evidence="2">
    <location>
        <begin position="165"/>
        <end position="368"/>
    </location>
</feature>
<dbReference type="EMBL" id="PEOG01000023">
    <property type="protein sequence ID" value="PIM53270.1"/>
    <property type="molecule type" value="Genomic_DNA"/>
</dbReference>
<keyword evidence="3" id="KW-0378">Hydrolase</keyword>
<proteinExistence type="predicted"/>
<sequence length="435" mass="47565">MASRRPVLSTIAAIATPADATMLRRRHLLCCGAAAAAGLFSALAADMGPLRNPCGAPAAPIPGVDSDWLARIWDGLDPAQLWDVHAHLIGTGDSGSGCWIAPSLSQWWHPVEFARKQAILNGACVDGGAAATGEVDRAYLRRLTALADAFPVGARWLLFAFDEAIGTDGRRRPDWTTFHVPDAYARSVAEARPDRFSWVASVHPHREDALVRLDRAIAGGALAMKWLPSSMAIDLRDPRLRPFYDRLAAARLPLIVHCGEEHAVPGAGRQDLGNPLLLREPLRHGVRVIAAHCASLGMATDLDLPRPRSVQAFELFARLMDEPAWRGQLLGDVSAMFQFNRRPEVWRTVLRRQDWHDRLLHGSDYPLPGVLPLVRLPQLVRAGVLDEAHVAPLGALREHHPLMFDLALKRLARWQGDALGASVYATARHFGPATA</sequence>
<organism evidence="3 4">
    <name type="scientific">Roseateles chitinivorans</name>
    <dbReference type="NCBI Taxonomy" id="2917965"/>
    <lineage>
        <taxon>Bacteria</taxon>
        <taxon>Pseudomonadati</taxon>
        <taxon>Pseudomonadota</taxon>
        <taxon>Betaproteobacteria</taxon>
        <taxon>Burkholderiales</taxon>
        <taxon>Sphaerotilaceae</taxon>
        <taxon>Roseateles</taxon>
    </lineage>
</organism>
<gene>
    <name evidence="3" type="ORF">CS062_10335</name>
</gene>